<dbReference type="STRING" id="126957.T1IZR8"/>
<dbReference type="CDD" id="cd06457">
    <property type="entry name" value="M3A_MIP"/>
    <property type="match status" value="1"/>
</dbReference>
<evidence type="ECO:0000256" key="13">
    <source>
        <dbReference type="ARBA" id="ARBA00023049"/>
    </source>
</evidence>
<evidence type="ECO:0000256" key="10">
    <source>
        <dbReference type="ARBA" id="ARBA00022833"/>
    </source>
</evidence>
<evidence type="ECO:0000256" key="14">
    <source>
        <dbReference type="ARBA" id="ARBA00023128"/>
    </source>
</evidence>
<comment type="similarity">
    <text evidence="3 17">Belongs to the peptidase M3 family.</text>
</comment>
<keyword evidence="7" id="KW-0812">Transmembrane</keyword>
<evidence type="ECO:0000256" key="9">
    <source>
        <dbReference type="ARBA" id="ARBA00022801"/>
    </source>
</evidence>
<keyword evidence="15" id="KW-0472">Membrane</keyword>
<dbReference type="HOGENOM" id="CLU_001805_0_2_1"/>
<comment type="similarity">
    <text evidence="4">Belongs to the alkaline ceramidase family.</text>
</comment>
<comment type="subcellular location">
    <subcellularLocation>
        <location evidence="1">Membrane</location>
        <topology evidence="1">Multi-pass membrane protein</topology>
    </subcellularLocation>
    <subcellularLocation>
        <location evidence="2">Mitochondrion</location>
    </subcellularLocation>
</comment>
<reference evidence="20" key="1">
    <citation type="submission" date="2011-05" db="EMBL/GenBank/DDBJ databases">
        <authorList>
            <person name="Richards S.R."/>
            <person name="Qu J."/>
            <person name="Jiang H."/>
            <person name="Jhangiani S.N."/>
            <person name="Agravi P."/>
            <person name="Goodspeed R."/>
            <person name="Gross S."/>
            <person name="Mandapat C."/>
            <person name="Jackson L."/>
            <person name="Mathew T."/>
            <person name="Pu L."/>
            <person name="Thornton R."/>
            <person name="Saada N."/>
            <person name="Wilczek-Boney K.B."/>
            <person name="Lee S."/>
            <person name="Kovar C."/>
            <person name="Wu Y."/>
            <person name="Scherer S.E."/>
            <person name="Worley K.C."/>
            <person name="Muzny D.M."/>
            <person name="Gibbs R."/>
        </authorList>
    </citation>
    <scope>NUCLEOTIDE SEQUENCE</scope>
    <source>
        <strain evidence="20">Brora</strain>
    </source>
</reference>
<evidence type="ECO:0000256" key="5">
    <source>
        <dbReference type="ARBA" id="ARBA00011891"/>
    </source>
</evidence>
<sequence length="831" mass="95415">MAPVLSNGLWGEPTSTIDWCEKNYEVTYYIAEFLVGVGSWCFHMTLIYEMQLLDELPMLWGSCMILFCLDGLTKPPKTSINKMLIMILISYSFIVTSLPRSTEVSENRQRNEIRDPGNFRVPEKILKLNYNISIFVLSSKRVSYLNLNIRHSYWSNLNITTWSPLANAFNTKQVKKANLSRLFKNDTGLFRISKLNDPGGFYLLNDSVVDRTTALISETLNSTRERKMVDIFDDLSDTLCRVADMAEFIRVAHPQAEYSSAAEYACTHISALVENLNTNTDLYKALKSVVQTGDHYPTDEVDKHVAKLFLFDFEQSGIHLDEDKRRRVVALNEHILKIGSYFVENCYTPKAVPKNQLPVDIRRVFPVDGDSVLVSGLHAESNNERIREAAYKAYLYPNEDQEELFLELLRARHELAELCGFPSFAHRALRNSLAGEPDMVMTFLNQISEIVREPAARNFAEMTQVKRKNFDSTSDLKPWDVPYFTSYIKNERFRINVPDYTPYFSLGACMDGLNMILNSLFGVDLINIESESGEVWHPDVYKLGVYNNEEGLLGYIYCDFFERPRKPNQDCHFTIQGGRLLEDGSYQIPVVVLLLNFPEPTADTPSLLSPVMMENLFHEMGHAMHSMLARTKHQHVTGTRCSTDFAEVPSILMEYFANDPRVISKFSRHYKTGKPLPMDMIHRLCNAKNMFSASEMQLQIFYSIIDQTYHGRPLGNTSSSEVMANLQNKYYGLPHEPNTAWQLRFNHFVGYGAKYYSYLMARAVASLIWQQCFKNDPFNNDMGSKYRLKLLKHGGGKPAKELIEDFFGRKVTPEILSEALKYEIEIENQQI</sequence>
<evidence type="ECO:0000256" key="6">
    <source>
        <dbReference type="ARBA" id="ARBA00022670"/>
    </source>
</evidence>
<evidence type="ECO:0000256" key="1">
    <source>
        <dbReference type="ARBA" id="ARBA00004141"/>
    </source>
</evidence>
<dbReference type="PANTHER" id="PTHR11804">
    <property type="entry name" value="PROTEASE M3 THIMET OLIGOPEPTIDASE-RELATED"/>
    <property type="match status" value="1"/>
</dbReference>
<name>T1IZR8_STRMM</name>
<dbReference type="Gene3D" id="1.10.1370.10">
    <property type="entry name" value="Neurolysin, domain 3"/>
    <property type="match status" value="1"/>
</dbReference>
<accession>T1IZR8</accession>
<dbReference type="EMBL" id="JH431723">
    <property type="status" value="NOT_ANNOTATED_CDS"/>
    <property type="molecule type" value="Genomic_DNA"/>
</dbReference>
<keyword evidence="10 16" id="KW-0862">Zinc</keyword>
<dbReference type="Proteomes" id="UP000014500">
    <property type="component" value="Unassembled WGS sequence"/>
</dbReference>
<comment type="cofactor">
    <cofactor evidence="17">
        <name>Zn(2+)</name>
        <dbReference type="ChEBI" id="CHEBI:29105"/>
    </cofactor>
    <text evidence="17">Binds 1 zinc ion.</text>
</comment>
<feature type="domain" description="Peptidase M3A/M3B catalytic" evidence="18">
    <location>
        <begin position="378"/>
        <end position="820"/>
    </location>
</feature>
<evidence type="ECO:0000256" key="8">
    <source>
        <dbReference type="ARBA" id="ARBA00022723"/>
    </source>
</evidence>
<evidence type="ECO:0000256" key="17">
    <source>
        <dbReference type="RuleBase" id="RU003435"/>
    </source>
</evidence>
<dbReference type="PhylomeDB" id="T1IZR8"/>
<dbReference type="EC" id="3.5.1.23" evidence="5"/>
<dbReference type="GO" id="GO:0004222">
    <property type="term" value="F:metalloendopeptidase activity"/>
    <property type="evidence" value="ECO:0007669"/>
    <property type="project" value="InterPro"/>
</dbReference>
<evidence type="ECO:0000259" key="18">
    <source>
        <dbReference type="Pfam" id="PF01432"/>
    </source>
</evidence>
<keyword evidence="11" id="KW-0809">Transit peptide</keyword>
<dbReference type="EnsemblMetazoa" id="SMAR006753-RA">
    <property type="protein sequence ID" value="SMAR006753-PA"/>
    <property type="gene ID" value="SMAR006753"/>
</dbReference>
<dbReference type="GO" id="GO:0006672">
    <property type="term" value="P:ceramide metabolic process"/>
    <property type="evidence" value="ECO:0007669"/>
    <property type="project" value="InterPro"/>
</dbReference>
<dbReference type="AlphaFoldDB" id="T1IZR8"/>
<dbReference type="InterPro" id="IPR024079">
    <property type="entry name" value="MetalloPept_cat_dom_sf"/>
</dbReference>
<evidence type="ECO:0000313" key="20">
    <source>
        <dbReference type="Proteomes" id="UP000014500"/>
    </source>
</evidence>
<keyword evidence="6 17" id="KW-0645">Protease</keyword>
<evidence type="ECO:0000256" key="15">
    <source>
        <dbReference type="ARBA" id="ARBA00023136"/>
    </source>
</evidence>
<dbReference type="SUPFAM" id="SSF55486">
    <property type="entry name" value="Metalloproteases ('zincins'), catalytic domain"/>
    <property type="match status" value="1"/>
</dbReference>
<evidence type="ECO:0000256" key="12">
    <source>
        <dbReference type="ARBA" id="ARBA00022989"/>
    </source>
</evidence>
<dbReference type="GO" id="GO:0016020">
    <property type="term" value="C:membrane"/>
    <property type="evidence" value="ECO:0007669"/>
    <property type="project" value="UniProtKB-SubCell"/>
</dbReference>
<evidence type="ECO:0000256" key="11">
    <source>
        <dbReference type="ARBA" id="ARBA00022946"/>
    </source>
</evidence>
<dbReference type="PANTHER" id="PTHR11804:SF79">
    <property type="entry name" value="MITOCHONDRIAL INTERMEDIATE PEPTIDASE"/>
    <property type="match status" value="1"/>
</dbReference>
<keyword evidence="8 16" id="KW-0479">Metal-binding</keyword>
<dbReference type="GO" id="GO:0006518">
    <property type="term" value="P:peptide metabolic process"/>
    <property type="evidence" value="ECO:0007669"/>
    <property type="project" value="TreeGrafter"/>
</dbReference>
<dbReference type="InterPro" id="IPR033851">
    <property type="entry name" value="M3A_MIP"/>
</dbReference>
<keyword evidence="12" id="KW-1133">Transmembrane helix</keyword>
<dbReference type="InterPro" id="IPR024077">
    <property type="entry name" value="Neurolysin/TOP_dom2"/>
</dbReference>
<reference evidence="19" key="2">
    <citation type="submission" date="2015-02" db="UniProtKB">
        <authorList>
            <consortium name="EnsemblMetazoa"/>
        </authorList>
    </citation>
    <scope>IDENTIFICATION</scope>
</reference>
<dbReference type="GO" id="GO:0005739">
    <property type="term" value="C:mitochondrion"/>
    <property type="evidence" value="ECO:0007669"/>
    <property type="project" value="UniProtKB-SubCell"/>
</dbReference>
<dbReference type="eggNOG" id="KOG2090">
    <property type="taxonomic scope" value="Eukaryota"/>
</dbReference>
<dbReference type="Gene3D" id="3.40.390.10">
    <property type="entry name" value="Collagenase (Catalytic Domain)"/>
    <property type="match status" value="1"/>
</dbReference>
<dbReference type="GO" id="GO:0046872">
    <property type="term" value="F:metal ion binding"/>
    <property type="evidence" value="ECO:0007669"/>
    <property type="project" value="UniProtKB-UniRule"/>
</dbReference>
<dbReference type="InterPro" id="IPR045090">
    <property type="entry name" value="Pept_M3A_M3B"/>
</dbReference>
<evidence type="ECO:0000256" key="4">
    <source>
        <dbReference type="ARBA" id="ARBA00009780"/>
    </source>
</evidence>
<dbReference type="GO" id="GO:0017040">
    <property type="term" value="F:N-acylsphingosine amidohydrolase activity"/>
    <property type="evidence" value="ECO:0007669"/>
    <property type="project" value="UniProtKB-EC"/>
</dbReference>
<feature type="binding site" evidence="16">
    <location>
        <position position="43"/>
    </location>
    <ligand>
        <name>Zn(2+)</name>
        <dbReference type="ChEBI" id="CHEBI:29105"/>
        <note>catalytic</note>
    </ligand>
</feature>
<dbReference type="GO" id="GO:0006627">
    <property type="term" value="P:protein processing involved in protein targeting to mitochondrion"/>
    <property type="evidence" value="ECO:0007669"/>
    <property type="project" value="TreeGrafter"/>
</dbReference>
<dbReference type="InterPro" id="IPR008901">
    <property type="entry name" value="ACER"/>
</dbReference>
<dbReference type="FunFam" id="3.40.390.10:FF:000013">
    <property type="entry name" value="Mitochondrial intermediate peptidase"/>
    <property type="match status" value="1"/>
</dbReference>
<organism evidence="19 20">
    <name type="scientific">Strigamia maritima</name>
    <name type="common">European centipede</name>
    <name type="synonym">Geophilus maritimus</name>
    <dbReference type="NCBI Taxonomy" id="126957"/>
    <lineage>
        <taxon>Eukaryota</taxon>
        <taxon>Metazoa</taxon>
        <taxon>Ecdysozoa</taxon>
        <taxon>Arthropoda</taxon>
        <taxon>Myriapoda</taxon>
        <taxon>Chilopoda</taxon>
        <taxon>Pleurostigmophora</taxon>
        <taxon>Geophilomorpha</taxon>
        <taxon>Linotaeniidae</taxon>
        <taxon>Strigamia</taxon>
    </lineage>
</organism>
<evidence type="ECO:0000256" key="3">
    <source>
        <dbReference type="ARBA" id="ARBA00006040"/>
    </source>
</evidence>
<evidence type="ECO:0000313" key="19">
    <source>
        <dbReference type="EnsemblMetazoa" id="SMAR006753-PA"/>
    </source>
</evidence>
<keyword evidence="13 17" id="KW-0482">Metalloprotease</keyword>
<protein>
    <recommendedName>
        <fullName evidence="5">ceramidase</fullName>
        <ecNumber evidence="5">3.5.1.23</ecNumber>
    </recommendedName>
</protein>
<evidence type="ECO:0000256" key="7">
    <source>
        <dbReference type="ARBA" id="ARBA00022692"/>
    </source>
</evidence>
<dbReference type="Pfam" id="PF05875">
    <property type="entry name" value="Ceramidase"/>
    <property type="match status" value="1"/>
</dbReference>
<dbReference type="eggNOG" id="KOG2329">
    <property type="taxonomic scope" value="Eukaryota"/>
</dbReference>
<evidence type="ECO:0000256" key="16">
    <source>
        <dbReference type="PIRSR" id="PIRSR608901-2"/>
    </source>
</evidence>
<keyword evidence="20" id="KW-1185">Reference proteome</keyword>
<evidence type="ECO:0000256" key="2">
    <source>
        <dbReference type="ARBA" id="ARBA00004173"/>
    </source>
</evidence>
<keyword evidence="14" id="KW-0496">Mitochondrion</keyword>
<dbReference type="OMA" id="ALMFEYM"/>
<dbReference type="InterPro" id="IPR001567">
    <property type="entry name" value="Pept_M3A_M3B_dom"/>
</dbReference>
<keyword evidence="9 17" id="KW-0378">Hydrolase</keyword>
<dbReference type="Pfam" id="PF01432">
    <property type="entry name" value="Peptidase_M3"/>
    <property type="match status" value="1"/>
</dbReference>
<proteinExistence type="inferred from homology"/>